<keyword evidence="1" id="KW-0472">Membrane</keyword>
<evidence type="ECO:0000256" key="1">
    <source>
        <dbReference type="SAM" id="Phobius"/>
    </source>
</evidence>
<sequence length="226" mass="25991">MKKMKRIWHFSGQLKFRQYITIPSLALALIAITLVLTDLGNVYSDFRDMFIMSFASSVQSLSVSIPHLIFSLLIALVLYTDCRFYPFVRLKTDKLLADDSRPINPMRDDELPYATRTTTKVTAEVDKDMFGNVKWERNFFDDVKRDSHGIPIPKITANATSHTETFQPGKNANEALGLLGMFIKTLWNFLVMFLSCTFAFVTGWQIIYKMQQAAEKDHQNLSNDNR</sequence>
<feature type="transmembrane region" description="Helical" evidence="1">
    <location>
        <begin position="186"/>
        <end position="207"/>
    </location>
</feature>
<gene>
    <name evidence="2" type="ORF">LHUE1_002313</name>
</gene>
<dbReference type="Proteomes" id="UP001220228">
    <property type="component" value="Chromosome"/>
</dbReference>
<name>A0ABY8DP66_9LACO</name>
<proteinExistence type="predicted"/>
<organism evidence="2 3">
    <name type="scientific">Lacticaseibacillus huelsenbergensis</name>
    <dbReference type="NCBI Taxonomy" id="3035291"/>
    <lineage>
        <taxon>Bacteria</taxon>
        <taxon>Bacillati</taxon>
        <taxon>Bacillota</taxon>
        <taxon>Bacilli</taxon>
        <taxon>Lactobacillales</taxon>
        <taxon>Lactobacillaceae</taxon>
        <taxon>Lacticaseibacillus</taxon>
    </lineage>
</organism>
<keyword evidence="3" id="KW-1185">Reference proteome</keyword>
<dbReference type="EMBL" id="CP120687">
    <property type="protein sequence ID" value="WFB38770.1"/>
    <property type="molecule type" value="Genomic_DNA"/>
</dbReference>
<accession>A0ABY8DP66</accession>
<evidence type="ECO:0000313" key="2">
    <source>
        <dbReference type="EMBL" id="WFB38770.1"/>
    </source>
</evidence>
<reference evidence="2 3" key="1">
    <citation type="submission" date="2023-03" db="EMBL/GenBank/DDBJ databases">
        <authorList>
            <person name="Ruckert-Reed C."/>
        </authorList>
    </citation>
    <scope>NUCLEOTIDE SEQUENCE [LARGE SCALE GENOMIC DNA]</scope>
    <source>
        <strain evidence="2 3">DSM 115425</strain>
    </source>
</reference>
<feature type="transmembrane region" description="Helical" evidence="1">
    <location>
        <begin position="57"/>
        <end position="79"/>
    </location>
</feature>
<evidence type="ECO:0000313" key="3">
    <source>
        <dbReference type="Proteomes" id="UP001220228"/>
    </source>
</evidence>
<dbReference type="RefSeq" id="WP_049169438.1">
    <property type="nucleotide sequence ID" value="NZ_CP120687.1"/>
</dbReference>
<feature type="transmembrane region" description="Helical" evidence="1">
    <location>
        <begin position="20"/>
        <end position="37"/>
    </location>
</feature>
<protein>
    <submittedName>
        <fullName evidence="2">Uncharacterized protein</fullName>
    </submittedName>
</protein>
<keyword evidence="1" id="KW-1133">Transmembrane helix</keyword>
<keyword evidence="1" id="KW-0812">Transmembrane</keyword>